<dbReference type="GO" id="GO:0004518">
    <property type="term" value="F:nuclease activity"/>
    <property type="evidence" value="ECO:0007669"/>
    <property type="project" value="UniProtKB-KW"/>
</dbReference>
<dbReference type="Gene3D" id="3.30.420.140">
    <property type="entry name" value="YqgF/RNase H-like domain"/>
    <property type="match status" value="1"/>
</dbReference>
<keyword evidence="2 5" id="KW-0690">Ribosome biogenesis</keyword>
<dbReference type="Proteomes" id="UP000178068">
    <property type="component" value="Unassembled WGS sequence"/>
</dbReference>
<dbReference type="GO" id="GO:0005829">
    <property type="term" value="C:cytosol"/>
    <property type="evidence" value="ECO:0007669"/>
    <property type="project" value="TreeGrafter"/>
</dbReference>
<keyword evidence="4 5" id="KW-0378">Hydrolase</keyword>
<gene>
    <name evidence="7" type="ORF">A3F35_01690</name>
</gene>
<dbReference type="GO" id="GO:0000967">
    <property type="term" value="P:rRNA 5'-end processing"/>
    <property type="evidence" value="ECO:0007669"/>
    <property type="project" value="UniProtKB-UniRule"/>
</dbReference>
<evidence type="ECO:0000313" key="8">
    <source>
        <dbReference type="Proteomes" id="UP000178068"/>
    </source>
</evidence>
<dbReference type="STRING" id="1802603.A3F35_01690"/>
<name>A0A1G1WRP6_9BACT</name>
<reference evidence="7 8" key="1">
    <citation type="journal article" date="2016" name="Nat. Commun.">
        <title>Thousands of microbial genomes shed light on interconnected biogeochemical processes in an aquifer system.</title>
        <authorList>
            <person name="Anantharaman K."/>
            <person name="Brown C.T."/>
            <person name="Hug L.A."/>
            <person name="Sharon I."/>
            <person name="Castelle C.J."/>
            <person name="Probst A.J."/>
            <person name="Thomas B.C."/>
            <person name="Singh A."/>
            <person name="Wilkins M.J."/>
            <person name="Karaoz U."/>
            <person name="Brodie E.L."/>
            <person name="Williams K.H."/>
            <person name="Hubbard S.S."/>
            <person name="Banfield J.F."/>
        </authorList>
    </citation>
    <scope>NUCLEOTIDE SEQUENCE [LARGE SCALE GENOMIC DNA]</scope>
</reference>
<accession>A0A1G1WRP6</accession>
<dbReference type="InterPro" id="IPR012337">
    <property type="entry name" value="RNaseH-like_sf"/>
</dbReference>
<feature type="domain" description="YqgF/RNase H-like" evidence="6">
    <location>
        <begin position="1"/>
        <end position="92"/>
    </location>
</feature>
<keyword evidence="1 5" id="KW-0963">Cytoplasm</keyword>
<dbReference type="EC" id="3.1.-.-" evidence="5"/>
<dbReference type="EMBL" id="MHCZ01000003">
    <property type="protein sequence ID" value="OGY30418.1"/>
    <property type="molecule type" value="Genomic_DNA"/>
</dbReference>
<dbReference type="PANTHER" id="PTHR33317:SF4">
    <property type="entry name" value="POLYNUCLEOTIDYL TRANSFERASE, RIBONUCLEASE H-LIKE SUPERFAMILY PROTEIN"/>
    <property type="match status" value="1"/>
</dbReference>
<evidence type="ECO:0000256" key="3">
    <source>
        <dbReference type="ARBA" id="ARBA00022722"/>
    </source>
</evidence>
<evidence type="ECO:0000256" key="1">
    <source>
        <dbReference type="ARBA" id="ARBA00022490"/>
    </source>
</evidence>
<evidence type="ECO:0000259" key="6">
    <source>
        <dbReference type="SMART" id="SM00732"/>
    </source>
</evidence>
<evidence type="ECO:0000313" key="7">
    <source>
        <dbReference type="EMBL" id="OGY30418.1"/>
    </source>
</evidence>
<dbReference type="Pfam" id="PF03652">
    <property type="entry name" value="RuvX"/>
    <property type="match status" value="1"/>
</dbReference>
<proteinExistence type="inferred from homology"/>
<comment type="similarity">
    <text evidence="5">Belongs to the YqgF HJR family.</text>
</comment>
<dbReference type="InterPro" id="IPR037027">
    <property type="entry name" value="YqgF/RNaseH-like_dom_sf"/>
</dbReference>
<evidence type="ECO:0000256" key="2">
    <source>
        <dbReference type="ARBA" id="ARBA00022517"/>
    </source>
</evidence>
<dbReference type="InterPro" id="IPR005227">
    <property type="entry name" value="YqgF"/>
</dbReference>
<comment type="function">
    <text evidence="5">Could be a nuclease involved in processing of the 5'-end of pre-16S rRNA.</text>
</comment>
<dbReference type="InterPro" id="IPR006641">
    <property type="entry name" value="YqgF/RNaseH-like_dom"/>
</dbReference>
<evidence type="ECO:0000256" key="4">
    <source>
        <dbReference type="ARBA" id="ARBA00022801"/>
    </source>
</evidence>
<comment type="caution">
    <text evidence="7">The sequence shown here is derived from an EMBL/GenBank/DDBJ whole genome shotgun (WGS) entry which is preliminary data.</text>
</comment>
<sequence>MNFLAIDYGLRKIGLSLSEGELAQPLPILIVKNPLDAQRKILSLIDLHKIETIVFGIPHPDSIKAAKFAFDLERLSNVRIVRVDETLTTKMGQKRGQGKKAAEDSIVASILLQEYLDNLKGAEPAI</sequence>
<comment type="subcellular location">
    <subcellularLocation>
        <location evidence="5">Cytoplasm</location>
    </subcellularLocation>
</comment>
<dbReference type="AlphaFoldDB" id="A0A1G1WRP6"/>
<evidence type="ECO:0000256" key="5">
    <source>
        <dbReference type="HAMAP-Rule" id="MF_00651"/>
    </source>
</evidence>
<dbReference type="CDD" id="cd16964">
    <property type="entry name" value="YqgF"/>
    <property type="match status" value="1"/>
</dbReference>
<dbReference type="GO" id="GO:0016788">
    <property type="term" value="F:hydrolase activity, acting on ester bonds"/>
    <property type="evidence" value="ECO:0007669"/>
    <property type="project" value="UniProtKB-UniRule"/>
</dbReference>
<organism evidence="7 8">
    <name type="scientific">Candidatus Woykebacteria bacterium RIFCSPHIGHO2_12_FULL_45_10</name>
    <dbReference type="NCBI Taxonomy" id="1802603"/>
    <lineage>
        <taxon>Bacteria</taxon>
        <taxon>Candidatus Woykeibacteriota</taxon>
    </lineage>
</organism>
<dbReference type="PANTHER" id="PTHR33317">
    <property type="entry name" value="POLYNUCLEOTIDYL TRANSFERASE, RIBONUCLEASE H-LIKE SUPERFAMILY PROTEIN"/>
    <property type="match status" value="1"/>
</dbReference>
<keyword evidence="3 5" id="KW-0540">Nuclease</keyword>
<dbReference type="HAMAP" id="MF_00651">
    <property type="entry name" value="Nuclease_YqgF"/>
    <property type="match status" value="1"/>
</dbReference>
<dbReference type="SUPFAM" id="SSF53098">
    <property type="entry name" value="Ribonuclease H-like"/>
    <property type="match status" value="1"/>
</dbReference>
<dbReference type="SMART" id="SM00732">
    <property type="entry name" value="YqgFc"/>
    <property type="match status" value="1"/>
</dbReference>
<protein>
    <recommendedName>
        <fullName evidence="5">Putative pre-16S rRNA nuclease</fullName>
        <ecNumber evidence="5">3.1.-.-</ecNumber>
    </recommendedName>
</protein>